<organism evidence="1">
    <name type="scientific">Siphoviridae sp. ctTkm23</name>
    <dbReference type="NCBI Taxonomy" id="2825522"/>
    <lineage>
        <taxon>Viruses</taxon>
        <taxon>Duplodnaviria</taxon>
        <taxon>Heunggongvirae</taxon>
        <taxon>Uroviricota</taxon>
        <taxon>Caudoviricetes</taxon>
    </lineage>
</organism>
<sequence>MLQSHFEDNYIHVNRGDRNKWDDTISSQNFADHKYNMDLHLYSEEHASLKQLLANKDALLALLNPDQTQTA</sequence>
<accession>A0A8S5TRM0</accession>
<evidence type="ECO:0000313" key="1">
    <source>
        <dbReference type="EMBL" id="DAF84860.1"/>
    </source>
</evidence>
<dbReference type="EMBL" id="BK015911">
    <property type="protein sequence ID" value="DAF84860.1"/>
    <property type="molecule type" value="Genomic_DNA"/>
</dbReference>
<reference evidence="1" key="1">
    <citation type="journal article" date="2021" name="Proc. Natl. Acad. Sci. U.S.A.">
        <title>A Catalog of Tens of Thousands of Viruses from Human Metagenomes Reveals Hidden Associations with Chronic Diseases.</title>
        <authorList>
            <person name="Tisza M.J."/>
            <person name="Buck C.B."/>
        </authorList>
    </citation>
    <scope>NUCLEOTIDE SEQUENCE</scope>
    <source>
        <strain evidence="1">CtTkm23</strain>
    </source>
</reference>
<protein>
    <submittedName>
        <fullName evidence="1">Uncharacterized protein</fullName>
    </submittedName>
</protein>
<proteinExistence type="predicted"/>
<name>A0A8S5TRM0_9CAUD</name>